<evidence type="ECO:0000313" key="9">
    <source>
        <dbReference type="EMBL" id="TPX61037.1"/>
    </source>
</evidence>
<evidence type="ECO:0000256" key="2">
    <source>
        <dbReference type="ARBA" id="ARBA00022664"/>
    </source>
</evidence>
<name>A0A507ECG5_9FUNG</name>
<keyword evidence="2" id="KW-0507">mRNA processing</keyword>
<reference evidence="9 10" key="1">
    <citation type="journal article" date="2019" name="Sci. Rep.">
        <title>Comparative genomics of chytrid fungi reveal insights into the obligate biotrophic and pathogenic lifestyle of Synchytrium endobioticum.</title>
        <authorList>
            <person name="van de Vossenberg B.T.L.H."/>
            <person name="Warris S."/>
            <person name="Nguyen H.D.T."/>
            <person name="van Gent-Pelzer M.P.E."/>
            <person name="Joly D.L."/>
            <person name="van de Geest H.C."/>
            <person name="Bonants P.J.M."/>
            <person name="Smith D.S."/>
            <person name="Levesque C.A."/>
            <person name="van der Lee T.A.J."/>
        </authorList>
    </citation>
    <scope>NUCLEOTIDE SEQUENCE [LARGE SCALE GENOMIC DNA]</scope>
    <source>
        <strain evidence="9 10">CBS 809.83</strain>
    </source>
</reference>
<dbReference type="Gene3D" id="3.30.70.330">
    <property type="match status" value="2"/>
</dbReference>
<dbReference type="InterPro" id="IPR000504">
    <property type="entry name" value="RRM_dom"/>
</dbReference>
<sequence>MRYRRVYIGMLEDVGNLPKDCHERELKNLCREFGRIRDIRCLAGYAFVEFEDDRDARDCPAKTQHSDRRVGSPDTYLAPRRKGNYRVSLSGLSDKVSWQDSSLTQIRFATVQDLKDLMRKAGQVVYADVERDGKGVVEFSTSKDVDEALRLFDNFEYRGNTITIREDPPAAAADPKTRVMDRVRSASPPQSPKRDRSRSPRRLSRSPRR</sequence>
<evidence type="ECO:0000256" key="3">
    <source>
        <dbReference type="ARBA" id="ARBA00022737"/>
    </source>
</evidence>
<dbReference type="GO" id="GO:0005634">
    <property type="term" value="C:nucleus"/>
    <property type="evidence" value="ECO:0007669"/>
    <property type="project" value="UniProtKB-SubCell"/>
</dbReference>
<keyword evidence="10" id="KW-1185">Reference proteome</keyword>
<dbReference type="InterPro" id="IPR035979">
    <property type="entry name" value="RBD_domain_sf"/>
</dbReference>
<gene>
    <name evidence="9" type="ORF">PhCBS80983_g01376</name>
</gene>
<dbReference type="SMART" id="SM00360">
    <property type="entry name" value="RRM"/>
    <property type="match status" value="2"/>
</dbReference>
<evidence type="ECO:0000256" key="4">
    <source>
        <dbReference type="ARBA" id="ARBA00022884"/>
    </source>
</evidence>
<dbReference type="InterPro" id="IPR050374">
    <property type="entry name" value="RRT5_SRSF_SR"/>
</dbReference>
<dbReference type="AlphaFoldDB" id="A0A507ECG5"/>
<evidence type="ECO:0000259" key="8">
    <source>
        <dbReference type="PROSITE" id="PS50102"/>
    </source>
</evidence>
<accession>A0A507ECG5</accession>
<dbReference type="InterPro" id="IPR012677">
    <property type="entry name" value="Nucleotide-bd_a/b_plait_sf"/>
</dbReference>
<evidence type="ECO:0000256" key="6">
    <source>
        <dbReference type="PROSITE-ProRule" id="PRU00176"/>
    </source>
</evidence>
<dbReference type="GO" id="GO:0006397">
    <property type="term" value="P:mRNA processing"/>
    <property type="evidence" value="ECO:0007669"/>
    <property type="project" value="UniProtKB-KW"/>
</dbReference>
<dbReference type="GO" id="GO:0005737">
    <property type="term" value="C:cytoplasm"/>
    <property type="evidence" value="ECO:0007669"/>
    <property type="project" value="TreeGrafter"/>
</dbReference>
<dbReference type="Proteomes" id="UP000318582">
    <property type="component" value="Unassembled WGS sequence"/>
</dbReference>
<dbReference type="STRING" id="109895.A0A507ECG5"/>
<dbReference type="EMBL" id="QEAQ01000010">
    <property type="protein sequence ID" value="TPX61037.1"/>
    <property type="molecule type" value="Genomic_DNA"/>
</dbReference>
<keyword evidence="4 6" id="KW-0694">RNA-binding</keyword>
<dbReference type="PANTHER" id="PTHR23003:SF62">
    <property type="entry name" value="SERINE_ARGININE (SR)-TYPE SHUTTLING MRNA BINDING PROTEIN NPL3"/>
    <property type="match status" value="1"/>
</dbReference>
<evidence type="ECO:0000313" key="10">
    <source>
        <dbReference type="Proteomes" id="UP000318582"/>
    </source>
</evidence>
<feature type="domain" description="RRM" evidence="8">
    <location>
        <begin position="4"/>
        <end position="68"/>
    </location>
</feature>
<feature type="region of interest" description="Disordered" evidence="7">
    <location>
        <begin position="166"/>
        <end position="209"/>
    </location>
</feature>
<feature type="domain" description="RRM" evidence="8">
    <location>
        <begin position="85"/>
        <end position="169"/>
    </location>
</feature>
<dbReference type="GO" id="GO:0003729">
    <property type="term" value="F:mRNA binding"/>
    <property type="evidence" value="ECO:0007669"/>
    <property type="project" value="TreeGrafter"/>
</dbReference>
<evidence type="ECO:0000256" key="5">
    <source>
        <dbReference type="ARBA" id="ARBA00023242"/>
    </source>
</evidence>
<feature type="compositionally biased region" description="Basic residues" evidence="7">
    <location>
        <begin position="199"/>
        <end position="209"/>
    </location>
</feature>
<keyword evidence="5" id="KW-0539">Nucleus</keyword>
<protein>
    <recommendedName>
        <fullName evidence="8">RRM domain-containing protein</fullName>
    </recommendedName>
</protein>
<dbReference type="Pfam" id="PF00076">
    <property type="entry name" value="RRM_1"/>
    <property type="match status" value="2"/>
</dbReference>
<comment type="subcellular location">
    <subcellularLocation>
        <location evidence="1">Nucleus</location>
    </subcellularLocation>
</comment>
<keyword evidence="3" id="KW-0677">Repeat</keyword>
<dbReference type="SUPFAM" id="SSF54928">
    <property type="entry name" value="RNA-binding domain, RBD"/>
    <property type="match status" value="2"/>
</dbReference>
<organism evidence="9 10">
    <name type="scientific">Powellomyces hirtus</name>
    <dbReference type="NCBI Taxonomy" id="109895"/>
    <lineage>
        <taxon>Eukaryota</taxon>
        <taxon>Fungi</taxon>
        <taxon>Fungi incertae sedis</taxon>
        <taxon>Chytridiomycota</taxon>
        <taxon>Chytridiomycota incertae sedis</taxon>
        <taxon>Chytridiomycetes</taxon>
        <taxon>Spizellomycetales</taxon>
        <taxon>Powellomycetaceae</taxon>
        <taxon>Powellomyces</taxon>
    </lineage>
</organism>
<dbReference type="PANTHER" id="PTHR23003">
    <property type="entry name" value="RNA RECOGNITION MOTIF RRM DOMAIN CONTAINING PROTEIN"/>
    <property type="match status" value="1"/>
</dbReference>
<evidence type="ECO:0000256" key="7">
    <source>
        <dbReference type="SAM" id="MobiDB-lite"/>
    </source>
</evidence>
<proteinExistence type="predicted"/>
<dbReference type="PROSITE" id="PS50102">
    <property type="entry name" value="RRM"/>
    <property type="match status" value="2"/>
</dbReference>
<evidence type="ECO:0000256" key="1">
    <source>
        <dbReference type="ARBA" id="ARBA00004123"/>
    </source>
</evidence>
<comment type="caution">
    <text evidence="9">The sequence shown here is derived from an EMBL/GenBank/DDBJ whole genome shotgun (WGS) entry which is preliminary data.</text>
</comment>
<feature type="compositionally biased region" description="Basic and acidic residues" evidence="7">
    <location>
        <begin position="175"/>
        <end position="184"/>
    </location>
</feature>